<sequence length="312" mass="34787">MASASSSRTTTHSIRVNCKRVFDWQQEEGEVPSGRLASEPHLLLRLHCVIDVNNREISKATFMSRHSFINCIASNLQSFMQNTEPLPMNYLMENEEAEMTRLSISHTIACQVRNCSRVEGLKGLIVHVILKVYVSEREEEVASILREMRMALVQRNLCMGGGESCSSSTSVGDEEVCAVCLEGMVEGGKEVIRTPCKHKFHGGCIRRWFEESGFCPLCRFYIGPKIDLLPIVNPTHSIDAPLSKQADRIVNEDVAPTNDIRLEHQGLNVEVSLNIPNHVYSTLNSSLNAILPANVNDDLCSKQKLDPASSNF</sequence>
<accession>A0A2I0V952</accession>
<keyword evidence="1" id="KW-0479">Metal-binding</keyword>
<dbReference type="GO" id="GO:0061630">
    <property type="term" value="F:ubiquitin protein ligase activity"/>
    <property type="evidence" value="ECO:0007669"/>
    <property type="project" value="TreeGrafter"/>
</dbReference>
<dbReference type="PROSITE" id="PS50089">
    <property type="entry name" value="ZF_RING_2"/>
    <property type="match status" value="1"/>
</dbReference>
<dbReference type="PANTHER" id="PTHR22765:SF350">
    <property type="entry name" value="GB|AAD18119.1-RELATED"/>
    <property type="match status" value="1"/>
</dbReference>
<feature type="domain" description="RING-type" evidence="2">
    <location>
        <begin position="177"/>
        <end position="219"/>
    </location>
</feature>
<evidence type="ECO:0000313" key="4">
    <source>
        <dbReference type="Proteomes" id="UP000233837"/>
    </source>
</evidence>
<dbReference type="SUPFAM" id="SSF57850">
    <property type="entry name" value="RING/U-box"/>
    <property type="match status" value="1"/>
</dbReference>
<reference evidence="3 4" key="1">
    <citation type="journal article" date="2016" name="Sci. Rep.">
        <title>The Dendrobium catenatum Lindl. genome sequence provides insights into polysaccharide synthase, floral development and adaptive evolution.</title>
        <authorList>
            <person name="Zhang G.Q."/>
            <person name="Xu Q."/>
            <person name="Bian C."/>
            <person name="Tsai W.C."/>
            <person name="Yeh C.M."/>
            <person name="Liu K.W."/>
            <person name="Yoshida K."/>
            <person name="Zhang L.S."/>
            <person name="Chang S.B."/>
            <person name="Chen F."/>
            <person name="Shi Y."/>
            <person name="Su Y.Y."/>
            <person name="Zhang Y.Q."/>
            <person name="Chen L.J."/>
            <person name="Yin Y."/>
            <person name="Lin M."/>
            <person name="Huang H."/>
            <person name="Deng H."/>
            <person name="Wang Z.W."/>
            <person name="Zhu S.L."/>
            <person name="Zhao X."/>
            <person name="Deng C."/>
            <person name="Niu S.C."/>
            <person name="Huang J."/>
            <person name="Wang M."/>
            <person name="Liu G.H."/>
            <person name="Yang H.J."/>
            <person name="Xiao X.J."/>
            <person name="Hsiao Y.Y."/>
            <person name="Wu W.L."/>
            <person name="Chen Y.Y."/>
            <person name="Mitsuda N."/>
            <person name="Ohme-Takagi M."/>
            <person name="Luo Y.B."/>
            <person name="Van de Peer Y."/>
            <person name="Liu Z.J."/>
        </authorList>
    </citation>
    <scope>NUCLEOTIDE SEQUENCE [LARGE SCALE GENOMIC DNA]</scope>
    <source>
        <tissue evidence="3">The whole plant</tissue>
    </source>
</reference>
<evidence type="ECO:0000313" key="3">
    <source>
        <dbReference type="EMBL" id="PKU59929.1"/>
    </source>
</evidence>
<dbReference type="GO" id="GO:0008270">
    <property type="term" value="F:zinc ion binding"/>
    <property type="evidence" value="ECO:0007669"/>
    <property type="project" value="UniProtKB-KW"/>
</dbReference>
<name>A0A2I0V952_9ASPA</name>
<dbReference type="InterPro" id="IPR051826">
    <property type="entry name" value="E3_ubiquitin-ligase_domain"/>
</dbReference>
<keyword evidence="4" id="KW-1185">Reference proteome</keyword>
<dbReference type="GO" id="GO:0006511">
    <property type="term" value="P:ubiquitin-dependent protein catabolic process"/>
    <property type="evidence" value="ECO:0007669"/>
    <property type="project" value="TreeGrafter"/>
</dbReference>
<dbReference type="AlphaFoldDB" id="A0A2I0V952"/>
<keyword evidence="1" id="KW-0862">Zinc</keyword>
<evidence type="ECO:0000259" key="2">
    <source>
        <dbReference type="PROSITE" id="PS50089"/>
    </source>
</evidence>
<reference evidence="3 4" key="2">
    <citation type="journal article" date="2017" name="Nature">
        <title>The Apostasia genome and the evolution of orchids.</title>
        <authorList>
            <person name="Zhang G.Q."/>
            <person name="Liu K.W."/>
            <person name="Li Z."/>
            <person name="Lohaus R."/>
            <person name="Hsiao Y.Y."/>
            <person name="Niu S.C."/>
            <person name="Wang J.Y."/>
            <person name="Lin Y.C."/>
            <person name="Xu Q."/>
            <person name="Chen L.J."/>
            <person name="Yoshida K."/>
            <person name="Fujiwara S."/>
            <person name="Wang Z.W."/>
            <person name="Zhang Y.Q."/>
            <person name="Mitsuda N."/>
            <person name="Wang M."/>
            <person name="Liu G.H."/>
            <person name="Pecoraro L."/>
            <person name="Huang H.X."/>
            <person name="Xiao X.J."/>
            <person name="Lin M."/>
            <person name="Wu X.Y."/>
            <person name="Wu W.L."/>
            <person name="Chen Y.Y."/>
            <person name="Chang S.B."/>
            <person name="Sakamoto S."/>
            <person name="Ohme-Takagi M."/>
            <person name="Yagi M."/>
            <person name="Zeng S.J."/>
            <person name="Shen C.Y."/>
            <person name="Yeh C.M."/>
            <person name="Luo Y.B."/>
            <person name="Tsai W.C."/>
            <person name="Van de Peer Y."/>
            <person name="Liu Z.J."/>
        </authorList>
    </citation>
    <scope>NUCLEOTIDE SEQUENCE [LARGE SCALE GENOMIC DNA]</scope>
    <source>
        <tissue evidence="3">The whole plant</tissue>
    </source>
</reference>
<evidence type="ECO:0000256" key="1">
    <source>
        <dbReference type="PROSITE-ProRule" id="PRU00175"/>
    </source>
</evidence>
<dbReference type="SMART" id="SM00184">
    <property type="entry name" value="RING"/>
    <property type="match status" value="1"/>
</dbReference>
<organism evidence="3 4">
    <name type="scientific">Dendrobium catenatum</name>
    <dbReference type="NCBI Taxonomy" id="906689"/>
    <lineage>
        <taxon>Eukaryota</taxon>
        <taxon>Viridiplantae</taxon>
        <taxon>Streptophyta</taxon>
        <taxon>Embryophyta</taxon>
        <taxon>Tracheophyta</taxon>
        <taxon>Spermatophyta</taxon>
        <taxon>Magnoliopsida</taxon>
        <taxon>Liliopsida</taxon>
        <taxon>Asparagales</taxon>
        <taxon>Orchidaceae</taxon>
        <taxon>Epidendroideae</taxon>
        <taxon>Malaxideae</taxon>
        <taxon>Dendrobiinae</taxon>
        <taxon>Dendrobium</taxon>
    </lineage>
</organism>
<dbReference type="EMBL" id="KZ504038">
    <property type="protein sequence ID" value="PKU59929.1"/>
    <property type="molecule type" value="Genomic_DNA"/>
</dbReference>
<dbReference type="PANTHER" id="PTHR22765">
    <property type="entry name" value="RING FINGER AND PROTEASE ASSOCIATED DOMAIN-CONTAINING"/>
    <property type="match status" value="1"/>
</dbReference>
<dbReference type="Proteomes" id="UP000233837">
    <property type="component" value="Unassembled WGS sequence"/>
</dbReference>
<dbReference type="STRING" id="906689.A0A2I0V952"/>
<gene>
    <name evidence="3" type="primary">SDIR1</name>
    <name evidence="3" type="ORF">MA16_Dca019631</name>
</gene>
<dbReference type="InterPro" id="IPR013083">
    <property type="entry name" value="Znf_RING/FYVE/PHD"/>
</dbReference>
<dbReference type="Gene3D" id="3.30.40.10">
    <property type="entry name" value="Zinc/RING finger domain, C3HC4 (zinc finger)"/>
    <property type="match status" value="1"/>
</dbReference>
<keyword evidence="1" id="KW-0863">Zinc-finger</keyword>
<dbReference type="InterPro" id="IPR001841">
    <property type="entry name" value="Znf_RING"/>
</dbReference>
<dbReference type="Pfam" id="PF13639">
    <property type="entry name" value="zf-RING_2"/>
    <property type="match status" value="1"/>
</dbReference>
<protein>
    <submittedName>
        <fullName evidence="3">E3 ubiquitin-protein ligase SDIR1</fullName>
    </submittedName>
</protein>
<proteinExistence type="predicted"/>
<dbReference type="GO" id="GO:0016020">
    <property type="term" value="C:membrane"/>
    <property type="evidence" value="ECO:0007669"/>
    <property type="project" value="TreeGrafter"/>
</dbReference>